<accession>A0A0N1EL22</accession>
<dbReference type="CDD" id="cd02966">
    <property type="entry name" value="TlpA_like_family"/>
    <property type="match status" value="1"/>
</dbReference>
<dbReference type="STRING" id="187330.AMS58_04405"/>
<evidence type="ECO:0000256" key="1">
    <source>
        <dbReference type="SAM" id="SignalP"/>
    </source>
</evidence>
<organism evidence="3 4">
    <name type="scientific">Pseudoalteromonas porphyrae</name>
    <dbReference type="NCBI Taxonomy" id="187330"/>
    <lineage>
        <taxon>Bacteria</taxon>
        <taxon>Pseudomonadati</taxon>
        <taxon>Pseudomonadota</taxon>
        <taxon>Gammaproteobacteria</taxon>
        <taxon>Alteromonadales</taxon>
        <taxon>Pseudoalteromonadaceae</taxon>
        <taxon>Pseudoalteromonas</taxon>
    </lineage>
</organism>
<dbReference type="EMBL" id="LHPH01000013">
    <property type="protein sequence ID" value="KPH62497.1"/>
    <property type="molecule type" value="Genomic_DNA"/>
</dbReference>
<feature type="chain" id="PRO_5005870364" description="Thioredoxin domain-containing protein" evidence="1">
    <location>
        <begin position="26"/>
        <end position="300"/>
    </location>
</feature>
<proteinExistence type="predicted"/>
<sequence length="300" mass="34106">MTKMKYIYVTALWLFLCLGSATTQANESSLTLKNQQGELFELNQIIGKKPVYLKFWATWCKPCMEQMPHFQHAYEQYGESVDTIAINIDLNDDPSAVEAVKKRFNLTMPIMTDDTAKVAKHYEFRGTPFHVLLDKTGRVIFQGHDADKALDNTLRLLSHDGVVEKPRLLDKESQKVALTLTIPDKGLKAVLYTATWCDWYLADTRPKMAKNCIAAQEQINALTAQGIDTEARVSQLWTDEAAVAEYVEKFKVLHPLYIDHGNDLFISNEVSQVPTLLLYKDAKVIQRVTDFSSPINMLKQ</sequence>
<dbReference type="InterPro" id="IPR036249">
    <property type="entry name" value="Thioredoxin-like_sf"/>
</dbReference>
<dbReference type="PANTHER" id="PTHR42852">
    <property type="entry name" value="THIOL:DISULFIDE INTERCHANGE PROTEIN DSBE"/>
    <property type="match status" value="1"/>
</dbReference>
<feature type="domain" description="Thioredoxin" evidence="2">
    <location>
        <begin position="21"/>
        <end position="162"/>
    </location>
</feature>
<dbReference type="Gene3D" id="3.40.30.10">
    <property type="entry name" value="Glutaredoxin"/>
    <property type="match status" value="2"/>
</dbReference>
<dbReference type="InterPro" id="IPR013740">
    <property type="entry name" value="Redoxin"/>
</dbReference>
<dbReference type="PATRIC" id="fig|187330.3.peg.909"/>
<feature type="signal peptide" evidence="1">
    <location>
        <begin position="1"/>
        <end position="25"/>
    </location>
</feature>
<dbReference type="PANTHER" id="PTHR42852:SF13">
    <property type="entry name" value="PROTEIN DIPZ"/>
    <property type="match status" value="1"/>
</dbReference>
<evidence type="ECO:0000259" key="2">
    <source>
        <dbReference type="PROSITE" id="PS51352"/>
    </source>
</evidence>
<dbReference type="AlphaFoldDB" id="A0A0N1EL22"/>
<gene>
    <name evidence="3" type="ORF">ADS77_12410</name>
</gene>
<name>A0A0N1EL22_9GAMM</name>
<dbReference type="PROSITE" id="PS51352">
    <property type="entry name" value="THIOREDOXIN_2"/>
    <property type="match status" value="1"/>
</dbReference>
<dbReference type="GO" id="GO:0016491">
    <property type="term" value="F:oxidoreductase activity"/>
    <property type="evidence" value="ECO:0007669"/>
    <property type="project" value="InterPro"/>
</dbReference>
<keyword evidence="4" id="KW-1185">Reference proteome</keyword>
<evidence type="ECO:0000313" key="4">
    <source>
        <dbReference type="Proteomes" id="UP000037848"/>
    </source>
</evidence>
<dbReference type="InterPro" id="IPR050553">
    <property type="entry name" value="Thioredoxin_ResA/DsbE_sf"/>
</dbReference>
<protein>
    <recommendedName>
        <fullName evidence="2">Thioredoxin domain-containing protein</fullName>
    </recommendedName>
</protein>
<dbReference type="SUPFAM" id="SSF52833">
    <property type="entry name" value="Thioredoxin-like"/>
    <property type="match status" value="2"/>
</dbReference>
<comment type="caution">
    <text evidence="3">The sequence shown here is derived from an EMBL/GenBank/DDBJ whole genome shotgun (WGS) entry which is preliminary data.</text>
</comment>
<keyword evidence="1" id="KW-0732">Signal</keyword>
<reference evidence="3 4" key="1">
    <citation type="submission" date="2015-08" db="EMBL/GenBank/DDBJ databases">
        <title>Draft Genome Sequence of Pseudoalteromonas porphyrae UCD-SED14.</title>
        <authorList>
            <person name="Coil D.A."/>
            <person name="Jospin G."/>
            <person name="Lee R.D."/>
            <person name="Eisen J.A."/>
        </authorList>
    </citation>
    <scope>NUCLEOTIDE SEQUENCE [LARGE SCALE GENOMIC DNA]</scope>
    <source>
        <strain evidence="3 4">UCD-SED14</strain>
    </source>
</reference>
<dbReference type="InterPro" id="IPR013766">
    <property type="entry name" value="Thioredoxin_domain"/>
</dbReference>
<dbReference type="Proteomes" id="UP000037848">
    <property type="component" value="Unassembled WGS sequence"/>
</dbReference>
<dbReference type="Pfam" id="PF08534">
    <property type="entry name" value="Redoxin"/>
    <property type="match status" value="1"/>
</dbReference>
<evidence type="ECO:0000313" key="3">
    <source>
        <dbReference type="EMBL" id="KPH62497.1"/>
    </source>
</evidence>